<dbReference type="GO" id="GO:0005875">
    <property type="term" value="C:microtubule associated complex"/>
    <property type="evidence" value="ECO:0007669"/>
    <property type="project" value="TreeGrafter"/>
</dbReference>
<comment type="subcellular location">
    <subcellularLocation>
        <location evidence="1">Cytoplasm</location>
    </subcellularLocation>
</comment>
<feature type="coiled-coil region" evidence="7">
    <location>
        <begin position="1061"/>
        <end position="1095"/>
    </location>
</feature>
<sequence>MASSPPGSPLERPPRPVSALTRPPRASSRMSMTSRLGEHVRSSDDEPKSSVKVVVRVRPPLKPTDPGYELIPQRFHRSMVQVTTPTNLVIDSPQGRRSFTFDRVFEENIDQGEIWDYLDESTNAFVQGYNVSMLAYGQSGAGKSYTMGTSGPTEQANSAAMGYNLLRAHLGVIPRAAAALFEKLEGPKQNVRHSMPSLKTPSRYSTSIPCSSSRNPENNWTLKASYVEIYNEQLRDLLVPESTPAHERQNVLIREDVKGHIILSGLYQVEIHSVEDMMSTLNFGSMIRQTDSTAINAKSSRSHAVFSLNLVQHKSKACNSSILEKRSISPTEDENKIVIDSKFHFVDLAGSERLKNTGAQGERAKEGISINAGLASLGKVISQLSCRQAGSHVSYRDSKLTRLLQDSLGGNAITYMIACVTPIEFHLSETLNTLQYAQRARAIQSKPTIQQVSDETDNLTLIKRLKSEVAFLRDQIRTTERTANRHNEVAHTEKSERPNEREVELQNQLLDAQENYTALSQRHAKFVAEIAKSRDNELTNYDILEIKSGDRATERLERSTSFAEAVEQVVLEYERTIQSLEQSLSTTRNSLSNTENFLLEKETKCSFIETLNQQLQARLQKLIERESSTENYLHDLEAKLDSHTSGEEKNSAIVKELRKEIARVRENEAACEDYISTLEERLVEADQDAGLMQREIDRLEHVIERQRSIGKLDCLLYELDHIQNDGRNKDEIKAVNGDCKQTETFHSQDQKISSKGIRNHAILEVVEDDEFAVSNSLMQSGTEGSIDHDESNNPDEVLDITRTSLRKSYHLPSPAQSKFVEDKLENISQELFDLRVEHESTINEYDILSTKYEESLRLLTELQDNVDSTNNPGIRNSMISEFSETSFLNPAYQSDAKIHDLRIRGRYPFSPPLSSELSLAEDMPPSPAVQIPAIEPKGLVPEGLVDVKTASKVSSDEVAKYRKLAVEQERSYQILAEKFMQLEKEHICALELVEELKSELAKAKMMQNENLHLTSPIIRRKSSQNVMIIDKAHRAFASLRNIGSESFESEPDKMANFELNLNTAMHELHARSERVQELEADVSAAKKEIESKMTIISGLTRERSSLQSPIDISVVTAMSDQLLRRENQIKEAHESREQELLDEIKTLQMILDAYRSTDNLESDTSKAPDEKLNFHQQKIADLEVNLINWQTKHKDALKKLKETRHESLAKIAQLEAQNLKSYEETNTDKIGVHYENGSDAQKEFFSRKSKTDLSTEDVDELEKSQALDHQNVLEITKSRDEILAEIEDYKSLVANLEKQISEHDKIVESLQHDHDFMCRGYSKYLEISRLSFQKENDAQLSEIQSIKGEDYIKMQSELTKARNELAAIATQVVDAIGVEISMEELPDRISHLLNDRNNNSEESELCNKLKNQADDLSKTNSNLTDQINSFKADISNLILLITDSTKQLEPEASISDQLLALKKEINELSAKNEKNSRLVQELEDQLATNYDQHQVFNNRLSNLQSEHSAQIEESNLVNSRVRSELEKVKEEYLSLQAKLNEMNNLDSTKVSASSGHLIKSPSVPSLPSPPPAIPLPPLPATATSSNSSTGSISSPSSSIPGQSIRPSSKELAAQQIHEDQEARIRTIEKHLSAEKQLTHTLEEALTDLEKQSKKLKSDVEAWKKRCLELEIEMKQLKEKEKSSRLEKENRWSLLQVEEERKKRRDAEIARGQLEERMNAINKKKKKASLNCF</sequence>
<proteinExistence type="inferred from homology"/>
<dbReference type="PROSITE" id="PS50067">
    <property type="entry name" value="KINESIN_MOTOR_2"/>
    <property type="match status" value="1"/>
</dbReference>
<feature type="coiled-coil region" evidence="7">
    <location>
        <begin position="1279"/>
        <end position="1313"/>
    </location>
</feature>
<feature type="coiled-coil region" evidence="7">
    <location>
        <begin position="1631"/>
        <end position="1730"/>
    </location>
</feature>
<gene>
    <name evidence="10" type="ORF">GcC1_017010</name>
</gene>
<evidence type="ECO:0000313" key="11">
    <source>
        <dbReference type="Proteomes" id="UP000285405"/>
    </source>
</evidence>
<dbReference type="InterPro" id="IPR027640">
    <property type="entry name" value="Kinesin-like_fam"/>
</dbReference>
<evidence type="ECO:0000256" key="2">
    <source>
        <dbReference type="ARBA" id="ARBA00022490"/>
    </source>
</evidence>
<dbReference type="InterPro" id="IPR036961">
    <property type="entry name" value="Kinesin_motor_dom_sf"/>
</dbReference>
<evidence type="ECO:0000256" key="4">
    <source>
        <dbReference type="ARBA" id="ARBA00022840"/>
    </source>
</evidence>
<comment type="caution">
    <text evidence="10">The sequence shown here is derived from an EMBL/GenBank/DDBJ whole genome shotgun (WGS) entry which is preliminary data.</text>
</comment>
<keyword evidence="4 6" id="KW-0067">ATP-binding</keyword>
<evidence type="ECO:0000313" key="10">
    <source>
        <dbReference type="EMBL" id="RKF82131.1"/>
    </source>
</evidence>
<feature type="compositionally biased region" description="Low complexity" evidence="8">
    <location>
        <begin position="1580"/>
        <end position="1606"/>
    </location>
</feature>
<dbReference type="GO" id="GO:0007052">
    <property type="term" value="P:mitotic spindle organization"/>
    <property type="evidence" value="ECO:0007669"/>
    <property type="project" value="TreeGrafter"/>
</dbReference>
<feature type="compositionally biased region" description="Polar residues" evidence="8">
    <location>
        <begin position="197"/>
        <end position="212"/>
    </location>
</feature>
<feature type="binding site" evidence="6">
    <location>
        <begin position="137"/>
        <end position="144"/>
    </location>
    <ligand>
        <name>ATP</name>
        <dbReference type="ChEBI" id="CHEBI:30616"/>
    </ligand>
</feature>
<dbReference type="Pfam" id="PF00225">
    <property type="entry name" value="Kinesin"/>
    <property type="match status" value="1"/>
</dbReference>
<dbReference type="GO" id="GO:0005737">
    <property type="term" value="C:cytoplasm"/>
    <property type="evidence" value="ECO:0007669"/>
    <property type="project" value="UniProtKB-SubCell"/>
</dbReference>
<dbReference type="InterPro" id="IPR001752">
    <property type="entry name" value="Kinesin_motor_dom"/>
</dbReference>
<accession>A0A420J5T5</accession>
<dbReference type="SUPFAM" id="SSF52540">
    <property type="entry name" value="P-loop containing nucleoside triphosphate hydrolases"/>
    <property type="match status" value="1"/>
</dbReference>
<dbReference type="GO" id="GO:0007018">
    <property type="term" value="P:microtubule-based movement"/>
    <property type="evidence" value="ECO:0007669"/>
    <property type="project" value="InterPro"/>
</dbReference>
<dbReference type="PRINTS" id="PR00380">
    <property type="entry name" value="KINESINHEAVY"/>
</dbReference>
<keyword evidence="6" id="KW-0505">Motor protein</keyword>
<name>A0A420J5T5_9PEZI</name>
<feature type="coiled-coil region" evidence="7">
    <location>
        <begin position="965"/>
        <end position="1009"/>
    </location>
</feature>
<dbReference type="InterPro" id="IPR019821">
    <property type="entry name" value="Kinesin_motor_CS"/>
</dbReference>
<evidence type="ECO:0000256" key="3">
    <source>
        <dbReference type="ARBA" id="ARBA00022741"/>
    </source>
</evidence>
<keyword evidence="5 7" id="KW-0175">Coiled coil</keyword>
<dbReference type="GO" id="GO:0003777">
    <property type="term" value="F:microtubule motor activity"/>
    <property type="evidence" value="ECO:0007669"/>
    <property type="project" value="InterPro"/>
</dbReference>
<dbReference type="PANTHER" id="PTHR47969">
    <property type="entry name" value="CHROMOSOME-ASSOCIATED KINESIN KIF4A-RELATED"/>
    <property type="match status" value="1"/>
</dbReference>
<evidence type="ECO:0000256" key="1">
    <source>
        <dbReference type="ARBA" id="ARBA00004496"/>
    </source>
</evidence>
<feature type="coiled-coil region" evidence="7">
    <location>
        <begin position="563"/>
        <end position="625"/>
    </location>
</feature>
<feature type="region of interest" description="Disordered" evidence="8">
    <location>
        <begin position="482"/>
        <end position="501"/>
    </location>
</feature>
<feature type="compositionally biased region" description="Basic and acidic residues" evidence="8">
    <location>
        <begin position="36"/>
        <end position="49"/>
    </location>
</feature>
<protein>
    <submittedName>
        <fullName evidence="10">Putative kinesin family protein</fullName>
    </submittedName>
</protein>
<feature type="coiled-coil region" evidence="7">
    <location>
        <begin position="1123"/>
        <end position="1217"/>
    </location>
</feature>
<dbReference type="GO" id="GO:0051231">
    <property type="term" value="P:spindle elongation"/>
    <property type="evidence" value="ECO:0007669"/>
    <property type="project" value="TreeGrafter"/>
</dbReference>
<feature type="compositionally biased region" description="Pro residues" evidence="8">
    <location>
        <begin position="1564"/>
        <end position="1579"/>
    </location>
</feature>
<keyword evidence="3 6" id="KW-0547">Nucleotide-binding</keyword>
<feature type="region of interest" description="Disordered" evidence="8">
    <location>
        <begin position="191"/>
        <end position="212"/>
    </location>
</feature>
<feature type="region of interest" description="Disordered" evidence="8">
    <location>
        <begin position="1"/>
        <end position="50"/>
    </location>
</feature>
<feature type="domain" description="Kinesin motor" evidence="9">
    <location>
        <begin position="50"/>
        <end position="443"/>
    </location>
</feature>
<comment type="similarity">
    <text evidence="6">Belongs to the TRAFAC class myosin-kinesin ATPase superfamily. Kinesin family.</text>
</comment>
<feature type="coiled-coil region" evidence="7">
    <location>
        <begin position="1399"/>
        <end position="1485"/>
    </location>
</feature>
<evidence type="ECO:0000256" key="8">
    <source>
        <dbReference type="SAM" id="MobiDB-lite"/>
    </source>
</evidence>
<organism evidence="10 11">
    <name type="scientific">Golovinomyces cichoracearum</name>
    <dbReference type="NCBI Taxonomy" id="62708"/>
    <lineage>
        <taxon>Eukaryota</taxon>
        <taxon>Fungi</taxon>
        <taxon>Dikarya</taxon>
        <taxon>Ascomycota</taxon>
        <taxon>Pezizomycotina</taxon>
        <taxon>Leotiomycetes</taxon>
        <taxon>Erysiphales</taxon>
        <taxon>Erysiphaceae</taxon>
        <taxon>Golovinomyces</taxon>
    </lineage>
</organism>
<evidence type="ECO:0000256" key="5">
    <source>
        <dbReference type="ARBA" id="ARBA00023054"/>
    </source>
</evidence>
<dbReference type="OrthoDB" id="3176171at2759"/>
<dbReference type="GO" id="GO:0008017">
    <property type="term" value="F:microtubule binding"/>
    <property type="evidence" value="ECO:0007669"/>
    <property type="project" value="InterPro"/>
</dbReference>
<feature type="coiled-coil region" evidence="7">
    <location>
        <begin position="1511"/>
        <end position="1545"/>
    </location>
</feature>
<dbReference type="SMART" id="SM00129">
    <property type="entry name" value="KISc"/>
    <property type="match status" value="1"/>
</dbReference>
<evidence type="ECO:0000256" key="7">
    <source>
        <dbReference type="SAM" id="Coils"/>
    </source>
</evidence>
<dbReference type="Gene3D" id="3.40.850.10">
    <property type="entry name" value="Kinesin motor domain"/>
    <property type="match status" value="1"/>
</dbReference>
<feature type="region of interest" description="Disordered" evidence="8">
    <location>
        <begin position="1550"/>
        <end position="1618"/>
    </location>
</feature>
<evidence type="ECO:0000259" key="9">
    <source>
        <dbReference type="PROSITE" id="PS50067"/>
    </source>
</evidence>
<dbReference type="PROSITE" id="PS00411">
    <property type="entry name" value="KINESIN_MOTOR_1"/>
    <property type="match status" value="1"/>
</dbReference>
<dbReference type="GO" id="GO:0005524">
    <property type="term" value="F:ATP binding"/>
    <property type="evidence" value="ECO:0007669"/>
    <property type="project" value="UniProtKB-UniRule"/>
</dbReference>
<keyword evidence="2" id="KW-0963">Cytoplasm</keyword>
<dbReference type="EMBL" id="MCBR01001799">
    <property type="protein sequence ID" value="RKF82131.1"/>
    <property type="molecule type" value="Genomic_DNA"/>
</dbReference>
<dbReference type="Proteomes" id="UP000285405">
    <property type="component" value="Unassembled WGS sequence"/>
</dbReference>
<evidence type="ECO:0000256" key="6">
    <source>
        <dbReference type="PROSITE-ProRule" id="PRU00283"/>
    </source>
</evidence>
<dbReference type="InterPro" id="IPR027417">
    <property type="entry name" value="P-loop_NTPase"/>
</dbReference>
<reference evidence="10 11" key="1">
    <citation type="journal article" date="2018" name="BMC Genomics">
        <title>Comparative genome analyses reveal sequence features reflecting distinct modes of host-adaptation between dicot and monocot powdery mildew.</title>
        <authorList>
            <person name="Wu Y."/>
            <person name="Ma X."/>
            <person name="Pan Z."/>
            <person name="Kale S.D."/>
            <person name="Song Y."/>
            <person name="King H."/>
            <person name="Zhang Q."/>
            <person name="Presley C."/>
            <person name="Deng X."/>
            <person name="Wei C.I."/>
            <person name="Xiao S."/>
        </authorList>
    </citation>
    <scope>NUCLEOTIDE SEQUENCE [LARGE SCALE GENOMIC DNA]</scope>
    <source>
        <strain evidence="10">UCSC1</strain>
    </source>
</reference>
<dbReference type="PANTHER" id="PTHR47969:SF15">
    <property type="entry name" value="CHROMOSOME-ASSOCIATED KINESIN KIF4A-RELATED"/>
    <property type="match status" value="1"/>
</dbReference>